<feature type="compositionally biased region" description="Low complexity" evidence="1">
    <location>
        <begin position="243"/>
        <end position="262"/>
    </location>
</feature>
<dbReference type="InterPro" id="IPR011083">
    <property type="entry name" value="Phage_tail_collar_dom"/>
</dbReference>
<dbReference type="SUPFAM" id="SSF88874">
    <property type="entry name" value="Receptor-binding domain of short tail fibre protein gp12"/>
    <property type="match status" value="1"/>
</dbReference>
<reference evidence="3 4" key="1">
    <citation type="submission" date="2019-10" db="EMBL/GenBank/DDBJ databases">
        <title>Draft Genome Sequence of the Caffeine Degrading Methylotroph Methylorubrum populi PINKEL.</title>
        <authorList>
            <person name="Dawson S.C."/>
            <person name="Zhang X."/>
            <person name="Wright M.E."/>
            <person name="Sharma G."/>
            <person name="Langner J.T."/>
            <person name="Ditty J.L."/>
            <person name="Subuyuj G.A."/>
        </authorList>
    </citation>
    <scope>NUCLEOTIDE SEQUENCE [LARGE SCALE GENOMIC DNA]</scope>
    <source>
        <strain evidence="3 4">Pinkel</strain>
    </source>
</reference>
<feature type="compositionally biased region" description="Gly residues" evidence="1">
    <location>
        <begin position="284"/>
        <end position="293"/>
    </location>
</feature>
<protein>
    <recommendedName>
        <fullName evidence="2">Phage tail collar domain-containing protein</fullName>
    </recommendedName>
</protein>
<evidence type="ECO:0000313" key="3">
    <source>
        <dbReference type="EMBL" id="KAB7782178.1"/>
    </source>
</evidence>
<dbReference type="AlphaFoldDB" id="A0A833J090"/>
<dbReference type="Gene3D" id="3.90.1340.10">
    <property type="entry name" value="Phage tail collar domain"/>
    <property type="match status" value="1"/>
</dbReference>
<gene>
    <name evidence="3" type="ORF">F8B43_4933</name>
</gene>
<organism evidence="3 4">
    <name type="scientific">Methylorubrum populi</name>
    <dbReference type="NCBI Taxonomy" id="223967"/>
    <lineage>
        <taxon>Bacteria</taxon>
        <taxon>Pseudomonadati</taxon>
        <taxon>Pseudomonadota</taxon>
        <taxon>Alphaproteobacteria</taxon>
        <taxon>Hyphomicrobiales</taxon>
        <taxon>Methylobacteriaceae</taxon>
        <taxon>Methylorubrum</taxon>
    </lineage>
</organism>
<dbReference type="Pfam" id="PF07484">
    <property type="entry name" value="Collar"/>
    <property type="match status" value="1"/>
</dbReference>
<dbReference type="RefSeq" id="WP_152278689.1">
    <property type="nucleotide sequence ID" value="NZ_WEKV01000020.1"/>
</dbReference>
<evidence type="ECO:0000256" key="1">
    <source>
        <dbReference type="SAM" id="MobiDB-lite"/>
    </source>
</evidence>
<dbReference type="EMBL" id="WEKV01000020">
    <property type="protein sequence ID" value="KAB7782178.1"/>
    <property type="molecule type" value="Genomic_DNA"/>
</dbReference>
<feature type="region of interest" description="Disordered" evidence="1">
    <location>
        <begin position="240"/>
        <end position="302"/>
    </location>
</feature>
<dbReference type="InterPro" id="IPR037053">
    <property type="entry name" value="Phage_tail_collar_dom_sf"/>
</dbReference>
<evidence type="ECO:0000259" key="2">
    <source>
        <dbReference type="Pfam" id="PF07484"/>
    </source>
</evidence>
<comment type="caution">
    <text evidence="3">The sequence shown here is derived from an EMBL/GenBank/DDBJ whole genome shotgun (WGS) entry which is preliminary data.</text>
</comment>
<feature type="domain" description="Phage tail collar" evidence="2">
    <location>
        <begin position="147"/>
        <end position="205"/>
    </location>
</feature>
<dbReference type="Proteomes" id="UP000469949">
    <property type="component" value="Unassembled WGS sequence"/>
</dbReference>
<feature type="compositionally biased region" description="Gly residues" evidence="1">
    <location>
        <begin position="263"/>
        <end position="277"/>
    </location>
</feature>
<accession>A0A833J090</accession>
<sequence length="418" mass="41943">MTGLNDFSIFAAENGTGAAPILWAEGMPAKGVNDSAREMMAALARWRTDNCGVLGAPLTGNAASLTTFQTIKESHFAAGFSVSFATTQTNTGPMTLDIDGTGAKPWRRPRGIEFGPGDIVPLQIHTVVWSPPQGAYVSLSPTFDEPGKIEFFAAVEAIPSGWVECDGREVSRSAYTALLSRIGFAHGAGNGSTTFNVPDMNGRVPFGRDSGKGRLTGAGGLGGNIGNVGGSETVTLSVAQMPSHSHSGSTAAAGGQAATNTGAAGGHNHGGSTGNGGAHNHTGSTGGAGGHSHGGTTDAAGNHVHNQNYERLSIYGGGGALSAVSQLYPPGNNSAATGEAGGVHQHNVTTDAVGDHAHPFTTNGVADHAHGIPGAPDHTHTVPAIPDHSHGLTVNATGDGGAHTNMPPGLVGVFAIKA</sequence>
<evidence type="ECO:0000313" key="4">
    <source>
        <dbReference type="Proteomes" id="UP000469949"/>
    </source>
</evidence>
<name>A0A833J090_9HYPH</name>
<proteinExistence type="predicted"/>